<evidence type="ECO:0000259" key="28">
    <source>
        <dbReference type="Pfam" id="PF00905"/>
    </source>
</evidence>
<reference evidence="31 32" key="1">
    <citation type="journal article" date="2018" name="Int. J. Syst. Evol. Microbiol.">
        <title>Parvibium lacunae gen. nov., sp. nov., a new member of the family Alcaligenaceae isolated from a freshwater pond.</title>
        <authorList>
            <person name="Chen W.M."/>
            <person name="Xie P.B."/>
            <person name="Hsu M.Y."/>
            <person name="Sheu S.Y."/>
        </authorList>
    </citation>
    <scope>NUCLEOTIDE SEQUENCE [LARGE SCALE GENOMIC DNA]</scope>
    <source>
        <strain evidence="31 32">KMB9</strain>
    </source>
</reference>
<keyword evidence="19 27" id="KW-0472">Membrane</keyword>
<dbReference type="InterPro" id="IPR001264">
    <property type="entry name" value="Glyco_trans_51"/>
</dbReference>
<keyword evidence="17" id="KW-0573">Peptidoglycan synthesis</keyword>
<dbReference type="RefSeq" id="WP_114403567.1">
    <property type="nucleotide sequence ID" value="NZ_QPGB01000006.1"/>
</dbReference>
<dbReference type="AlphaFoldDB" id="A0A368KZZ5"/>
<keyword evidence="14" id="KW-0378">Hydrolase</keyword>
<evidence type="ECO:0000256" key="26">
    <source>
        <dbReference type="ARBA" id="ARBA00060592"/>
    </source>
</evidence>
<evidence type="ECO:0000256" key="20">
    <source>
        <dbReference type="ARBA" id="ARBA00023251"/>
    </source>
</evidence>
<dbReference type="EC" id="3.4.16.4" evidence="5"/>
<dbReference type="Gene3D" id="1.10.3810.10">
    <property type="entry name" value="Biosynthetic peptidoglycan transglycosylase-like"/>
    <property type="match status" value="1"/>
</dbReference>
<dbReference type="SUPFAM" id="SSF56601">
    <property type="entry name" value="beta-lactamase/transpeptidase-like"/>
    <property type="match status" value="1"/>
</dbReference>
<dbReference type="InterPro" id="IPR031376">
    <property type="entry name" value="PCB_OB"/>
</dbReference>
<evidence type="ECO:0000256" key="7">
    <source>
        <dbReference type="ARBA" id="ARBA00022475"/>
    </source>
</evidence>
<comment type="pathway">
    <text evidence="26">Glycan biosynthesis.</text>
</comment>
<dbReference type="InterPro" id="IPR012338">
    <property type="entry name" value="Beta-lactam/transpept-like"/>
</dbReference>
<evidence type="ECO:0000256" key="23">
    <source>
        <dbReference type="ARBA" id="ARBA00034000"/>
    </source>
</evidence>
<evidence type="ECO:0000256" key="16">
    <source>
        <dbReference type="ARBA" id="ARBA00022968"/>
    </source>
</evidence>
<evidence type="ECO:0000256" key="1">
    <source>
        <dbReference type="ARBA" id="ARBA00004249"/>
    </source>
</evidence>
<evidence type="ECO:0000256" key="4">
    <source>
        <dbReference type="ARBA" id="ARBA00007739"/>
    </source>
</evidence>
<evidence type="ECO:0000256" key="15">
    <source>
        <dbReference type="ARBA" id="ARBA00022960"/>
    </source>
</evidence>
<dbReference type="GO" id="GO:0009252">
    <property type="term" value="P:peptidoglycan biosynthetic process"/>
    <property type="evidence" value="ECO:0007669"/>
    <property type="project" value="UniProtKB-UniPathway"/>
</dbReference>
<dbReference type="GO" id="GO:0071555">
    <property type="term" value="P:cell wall organization"/>
    <property type="evidence" value="ECO:0007669"/>
    <property type="project" value="UniProtKB-KW"/>
</dbReference>
<evidence type="ECO:0000256" key="18">
    <source>
        <dbReference type="ARBA" id="ARBA00022989"/>
    </source>
</evidence>
<organism evidence="31 32">
    <name type="scientific">Parvibium lacunae</name>
    <dbReference type="NCBI Taxonomy" id="1888893"/>
    <lineage>
        <taxon>Bacteria</taxon>
        <taxon>Pseudomonadati</taxon>
        <taxon>Pseudomonadota</taxon>
        <taxon>Betaproteobacteria</taxon>
        <taxon>Burkholderiales</taxon>
        <taxon>Alcaligenaceae</taxon>
        <taxon>Parvibium</taxon>
    </lineage>
</organism>
<dbReference type="Pfam" id="PF17092">
    <property type="entry name" value="PCB_OB"/>
    <property type="match status" value="1"/>
</dbReference>
<dbReference type="InterPro" id="IPR050396">
    <property type="entry name" value="Glycosyltr_51/Transpeptidase"/>
</dbReference>
<comment type="similarity">
    <text evidence="3">In the C-terminal section; belongs to the transpeptidase family.</text>
</comment>
<dbReference type="FunFam" id="1.10.3810.10:FF:000003">
    <property type="entry name" value="Penicillin-binding protein 1a"/>
    <property type="match status" value="1"/>
</dbReference>
<dbReference type="Pfam" id="PF00905">
    <property type="entry name" value="Transpeptidase"/>
    <property type="match status" value="1"/>
</dbReference>
<sequence>MTDRLKFIRKITQNRWSKVGLWSLFSLTAVALIAGLILLLCILFIYPKLPSLEVLTDYHPKIPLRVYTADGALIGEFGEERRNLVSIQEVPEIMKEAVLAIEDDRFYQHSGVDLIGVARAALSNLMGGAKQGASTITMQVARNFFLSSERTLTRKIYEIMLAFKIEATLPKDKILELYLNQIYLGQRAYGFASASQIYFGKPLKSITLAEAAMLAGLPKAPSKYNPVVNPTRATIRQRYILQRMLELGYITESDYQRALSQKLQVRSLGNEFDVRAEYVAEMARQLVYEQYKEDTYTKGLRVYTTLLRDHQEAAYQGVRRTLMDYIKRRGYGGPEGYLDLGQKGFTDAVEDALVEFADSDNLYAAVVLNATPKQVFVARHAAEEIEISGEGLKFAAPSLSNKAAPNKQIRRGAVVRIMQNDKGQWEIVQMPDVEAGFIAANYDDGAIRALVGGFDFNRNKFNHTTQAWRQPGSSFKPFIYSAALEKGFNPATIVNDAPLSFSAAQTGSQAWEPKNYDGKFEGPMRLRNALAKSKNMVSIRVMQAVGAQYAQDYIGNFGFDSDKHPPYLTTALGAGSVTLWQMVGAYSIFANGGYRINPYFIAKITDHNGKVLAQAKPVLAGDEANRAIDSRNAFLMHSMMQDVVRYGTAARANSLKRTDLAGKTGTTNDSHDAWFAGYGGPYVGVAWIGYDQPKKLGDRETGGGLALPVWINYMSRALQQVPMVERKPPEGLVAIDGEYFYAEFTGVNSVRSLGLTEVDKEDSSSLTDNDLMQKNAPVVAPGVNLNSSDARN</sequence>
<dbReference type="InterPro" id="IPR023346">
    <property type="entry name" value="Lysozyme-like_dom_sf"/>
</dbReference>
<dbReference type="PANTHER" id="PTHR32282:SF27">
    <property type="entry name" value="PENICILLIN-BINDING PROTEIN 1A"/>
    <property type="match status" value="1"/>
</dbReference>
<keyword evidence="18 27" id="KW-1133">Transmembrane helix</keyword>
<evidence type="ECO:0000256" key="13">
    <source>
        <dbReference type="ARBA" id="ARBA00022692"/>
    </source>
</evidence>
<keyword evidence="13 27" id="KW-0812">Transmembrane</keyword>
<comment type="pathway">
    <text evidence="2">Cell wall biogenesis; peptidoglycan biosynthesis.</text>
</comment>
<keyword evidence="12" id="KW-0808">Transferase</keyword>
<comment type="similarity">
    <text evidence="4">In the N-terminal section; belongs to the glycosyltransferase 51 family.</text>
</comment>
<keyword evidence="7" id="KW-1003">Cell membrane</keyword>
<evidence type="ECO:0000259" key="29">
    <source>
        <dbReference type="Pfam" id="PF00912"/>
    </source>
</evidence>
<protein>
    <recommendedName>
        <fullName evidence="6">Penicillin-binding protein 1A</fullName>
        <ecNumber evidence="24">2.4.99.28</ecNumber>
        <ecNumber evidence="5">3.4.16.4</ecNumber>
    </recommendedName>
</protein>
<dbReference type="InterPro" id="IPR036950">
    <property type="entry name" value="PBP_transglycosylase"/>
</dbReference>
<evidence type="ECO:0000256" key="2">
    <source>
        <dbReference type="ARBA" id="ARBA00004752"/>
    </source>
</evidence>
<evidence type="ECO:0000256" key="27">
    <source>
        <dbReference type="SAM" id="Phobius"/>
    </source>
</evidence>
<keyword evidence="10" id="KW-0645">Protease</keyword>
<evidence type="ECO:0000256" key="14">
    <source>
        <dbReference type="ARBA" id="ARBA00022801"/>
    </source>
</evidence>
<evidence type="ECO:0000313" key="31">
    <source>
        <dbReference type="EMBL" id="RCS56591.1"/>
    </source>
</evidence>
<evidence type="ECO:0000256" key="8">
    <source>
        <dbReference type="ARBA" id="ARBA00022519"/>
    </source>
</evidence>
<evidence type="ECO:0000256" key="6">
    <source>
        <dbReference type="ARBA" id="ARBA00018638"/>
    </source>
</evidence>
<feature type="domain" description="Penicillin-binding protein transpeptidase" evidence="28">
    <location>
        <begin position="437"/>
        <end position="678"/>
    </location>
</feature>
<evidence type="ECO:0000256" key="11">
    <source>
        <dbReference type="ARBA" id="ARBA00022676"/>
    </source>
</evidence>
<keyword evidence="8" id="KW-0997">Cell inner membrane</keyword>
<keyword evidence="21" id="KW-0511">Multifunctional enzyme</keyword>
<comment type="catalytic activity">
    <reaction evidence="23">
        <text>Preferential cleavage: (Ac)2-L-Lys-D-Ala-|-D-Ala. Also transpeptidation of peptidyl-alanyl moieties that are N-acyl substituents of D-alanine.</text>
        <dbReference type="EC" id="3.4.16.4"/>
    </reaction>
</comment>
<dbReference type="GO" id="GO:0046677">
    <property type="term" value="P:response to antibiotic"/>
    <property type="evidence" value="ECO:0007669"/>
    <property type="project" value="UniProtKB-KW"/>
</dbReference>
<evidence type="ECO:0000256" key="17">
    <source>
        <dbReference type="ARBA" id="ARBA00022984"/>
    </source>
</evidence>
<name>A0A368KZZ5_9BURK</name>
<evidence type="ECO:0000256" key="9">
    <source>
        <dbReference type="ARBA" id="ARBA00022645"/>
    </source>
</evidence>
<dbReference type="UniPathway" id="UPA00219"/>
<dbReference type="GO" id="GO:0030288">
    <property type="term" value="C:outer membrane-bounded periplasmic space"/>
    <property type="evidence" value="ECO:0007669"/>
    <property type="project" value="TreeGrafter"/>
</dbReference>
<keyword evidence="22" id="KW-0961">Cell wall biogenesis/degradation</keyword>
<dbReference type="NCBIfam" id="TIGR02074">
    <property type="entry name" value="PBP_1a_fam"/>
    <property type="match status" value="1"/>
</dbReference>
<keyword evidence="15" id="KW-0133">Cell shape</keyword>
<dbReference type="InterPro" id="IPR001460">
    <property type="entry name" value="PCN-bd_Tpept"/>
</dbReference>
<gene>
    <name evidence="31" type="ORF">DU000_11555</name>
</gene>
<dbReference type="GO" id="GO:0008658">
    <property type="term" value="F:penicillin binding"/>
    <property type="evidence" value="ECO:0007669"/>
    <property type="project" value="InterPro"/>
</dbReference>
<feature type="domain" description="Glycosyl transferase family 51" evidence="29">
    <location>
        <begin position="71"/>
        <end position="244"/>
    </location>
</feature>
<evidence type="ECO:0000256" key="24">
    <source>
        <dbReference type="ARBA" id="ARBA00044770"/>
    </source>
</evidence>
<dbReference type="EC" id="2.4.99.28" evidence="24"/>
<evidence type="ECO:0000259" key="30">
    <source>
        <dbReference type="Pfam" id="PF17092"/>
    </source>
</evidence>
<evidence type="ECO:0000256" key="19">
    <source>
        <dbReference type="ARBA" id="ARBA00023136"/>
    </source>
</evidence>
<keyword evidence="11" id="KW-0328">Glycosyltransferase</keyword>
<keyword evidence="32" id="KW-1185">Reference proteome</keyword>
<dbReference type="PANTHER" id="PTHR32282">
    <property type="entry name" value="BINDING PROTEIN TRANSPEPTIDASE, PUTATIVE-RELATED"/>
    <property type="match status" value="1"/>
</dbReference>
<keyword evidence="20" id="KW-0046">Antibiotic resistance</keyword>
<comment type="subcellular location">
    <subcellularLocation>
        <location evidence="1">Cell inner membrane</location>
        <topology evidence="1">Single-pass type II membrane protein</topology>
    </subcellularLocation>
</comment>
<comment type="caution">
    <text evidence="31">The sequence shown here is derived from an EMBL/GenBank/DDBJ whole genome shotgun (WGS) entry which is preliminary data.</text>
</comment>
<dbReference type="GO" id="GO:0006508">
    <property type="term" value="P:proteolysis"/>
    <property type="evidence" value="ECO:0007669"/>
    <property type="project" value="UniProtKB-KW"/>
</dbReference>
<keyword evidence="16" id="KW-0735">Signal-anchor</keyword>
<feature type="domain" description="Penicillin-binding protein OB-like" evidence="30">
    <location>
        <begin position="331"/>
        <end position="433"/>
    </location>
</feature>
<evidence type="ECO:0000256" key="5">
    <source>
        <dbReference type="ARBA" id="ARBA00012448"/>
    </source>
</evidence>
<dbReference type="EMBL" id="QPGB01000006">
    <property type="protein sequence ID" value="RCS56591.1"/>
    <property type="molecule type" value="Genomic_DNA"/>
</dbReference>
<dbReference type="OrthoDB" id="9766909at2"/>
<dbReference type="GO" id="GO:0005886">
    <property type="term" value="C:plasma membrane"/>
    <property type="evidence" value="ECO:0007669"/>
    <property type="project" value="UniProtKB-SubCell"/>
</dbReference>
<evidence type="ECO:0000256" key="21">
    <source>
        <dbReference type="ARBA" id="ARBA00023268"/>
    </source>
</evidence>
<dbReference type="GO" id="GO:0009002">
    <property type="term" value="F:serine-type D-Ala-D-Ala carboxypeptidase activity"/>
    <property type="evidence" value="ECO:0007669"/>
    <property type="project" value="UniProtKB-EC"/>
</dbReference>
<comment type="catalytic activity">
    <reaction evidence="25">
        <text>[GlcNAc-(1-&gt;4)-Mur2Ac(oyl-L-Ala-gamma-D-Glu-L-Lys-D-Ala-D-Ala)](n)-di-trans,octa-cis-undecaprenyl diphosphate + beta-D-GlcNAc-(1-&gt;4)-Mur2Ac(oyl-L-Ala-gamma-D-Glu-L-Lys-D-Ala-D-Ala)-di-trans,octa-cis-undecaprenyl diphosphate = [GlcNAc-(1-&gt;4)-Mur2Ac(oyl-L-Ala-gamma-D-Glu-L-Lys-D-Ala-D-Ala)](n+1)-di-trans,octa-cis-undecaprenyl diphosphate + di-trans,octa-cis-undecaprenyl diphosphate + H(+)</text>
        <dbReference type="Rhea" id="RHEA:23708"/>
        <dbReference type="Rhea" id="RHEA-COMP:9602"/>
        <dbReference type="Rhea" id="RHEA-COMP:9603"/>
        <dbReference type="ChEBI" id="CHEBI:15378"/>
        <dbReference type="ChEBI" id="CHEBI:58405"/>
        <dbReference type="ChEBI" id="CHEBI:60033"/>
        <dbReference type="ChEBI" id="CHEBI:78435"/>
        <dbReference type="EC" id="2.4.99.28"/>
    </reaction>
</comment>
<dbReference type="Pfam" id="PF00912">
    <property type="entry name" value="Transgly"/>
    <property type="match status" value="1"/>
</dbReference>
<evidence type="ECO:0000313" key="32">
    <source>
        <dbReference type="Proteomes" id="UP000252357"/>
    </source>
</evidence>
<evidence type="ECO:0000256" key="12">
    <source>
        <dbReference type="ARBA" id="ARBA00022679"/>
    </source>
</evidence>
<evidence type="ECO:0000256" key="3">
    <source>
        <dbReference type="ARBA" id="ARBA00007090"/>
    </source>
</evidence>
<dbReference type="GO" id="GO:0008955">
    <property type="term" value="F:peptidoglycan glycosyltransferase activity"/>
    <property type="evidence" value="ECO:0007669"/>
    <property type="project" value="UniProtKB-EC"/>
</dbReference>
<evidence type="ECO:0000256" key="25">
    <source>
        <dbReference type="ARBA" id="ARBA00049902"/>
    </source>
</evidence>
<dbReference type="SUPFAM" id="SSF53955">
    <property type="entry name" value="Lysozyme-like"/>
    <property type="match status" value="1"/>
</dbReference>
<evidence type="ECO:0000256" key="10">
    <source>
        <dbReference type="ARBA" id="ARBA00022670"/>
    </source>
</evidence>
<dbReference type="Gene3D" id="3.40.710.10">
    <property type="entry name" value="DD-peptidase/beta-lactamase superfamily"/>
    <property type="match status" value="2"/>
</dbReference>
<dbReference type="Proteomes" id="UP000252357">
    <property type="component" value="Unassembled WGS sequence"/>
</dbReference>
<proteinExistence type="inferred from homology"/>
<feature type="transmembrane region" description="Helical" evidence="27">
    <location>
        <begin position="21"/>
        <end position="46"/>
    </location>
</feature>
<accession>A0A368KZZ5</accession>
<keyword evidence="9" id="KW-0121">Carboxypeptidase</keyword>
<dbReference type="GO" id="GO:0008360">
    <property type="term" value="P:regulation of cell shape"/>
    <property type="evidence" value="ECO:0007669"/>
    <property type="project" value="UniProtKB-KW"/>
</dbReference>
<evidence type="ECO:0000256" key="22">
    <source>
        <dbReference type="ARBA" id="ARBA00023316"/>
    </source>
</evidence>